<organism evidence="2 3">
    <name type="scientific">Silvimonas terrae</name>
    <dbReference type="NCBI Taxonomy" id="300266"/>
    <lineage>
        <taxon>Bacteria</taxon>
        <taxon>Pseudomonadati</taxon>
        <taxon>Pseudomonadota</taxon>
        <taxon>Betaproteobacteria</taxon>
        <taxon>Neisseriales</taxon>
        <taxon>Chitinibacteraceae</taxon>
        <taxon>Silvimonas</taxon>
    </lineage>
</organism>
<dbReference type="InterPro" id="IPR001845">
    <property type="entry name" value="HTH_ArsR_DNA-bd_dom"/>
</dbReference>
<dbReference type="GO" id="GO:0003700">
    <property type="term" value="F:DNA-binding transcription factor activity"/>
    <property type="evidence" value="ECO:0007669"/>
    <property type="project" value="InterPro"/>
</dbReference>
<dbReference type="GO" id="GO:0003677">
    <property type="term" value="F:DNA binding"/>
    <property type="evidence" value="ECO:0007669"/>
    <property type="project" value="UniProtKB-KW"/>
</dbReference>
<name>A0A840RMC2_9NEIS</name>
<dbReference type="Gene3D" id="1.10.10.10">
    <property type="entry name" value="Winged helix-like DNA-binding domain superfamily/Winged helix DNA-binding domain"/>
    <property type="match status" value="1"/>
</dbReference>
<evidence type="ECO:0000313" key="3">
    <source>
        <dbReference type="Proteomes" id="UP000543030"/>
    </source>
</evidence>
<dbReference type="InterPro" id="IPR036390">
    <property type="entry name" value="WH_DNA-bd_sf"/>
</dbReference>
<evidence type="ECO:0000259" key="1">
    <source>
        <dbReference type="PROSITE" id="PS50987"/>
    </source>
</evidence>
<sequence>MDEQHLEQRLADVAAAVADKTRAGMLCLLMDGRAYTATELAAATSVSASTASSHLARLVDQHLVRCTPQGRHRYFSIASTQVANALETLMGLVGARVRNIHSHTPQHLRFARTCYDHMAGEMAVALHDRLITLGWLDHDSYQLNEPGLQALAQLGVSWPSASRRRFACACLDWSERQAHLGGQLGAALLQAFERQHWVERQLESRQLTLTAGGRKALERHFGLVLPAW</sequence>
<dbReference type="InterPro" id="IPR011991">
    <property type="entry name" value="ArsR-like_HTH"/>
</dbReference>
<accession>A0A840RMC2</accession>
<proteinExistence type="predicted"/>
<dbReference type="SUPFAM" id="SSF46785">
    <property type="entry name" value="Winged helix' DNA-binding domain"/>
    <property type="match status" value="1"/>
</dbReference>
<dbReference type="Pfam" id="PF01022">
    <property type="entry name" value="HTH_5"/>
    <property type="match status" value="1"/>
</dbReference>
<dbReference type="GO" id="GO:0010288">
    <property type="term" value="P:response to lead ion"/>
    <property type="evidence" value="ECO:0007669"/>
    <property type="project" value="TreeGrafter"/>
</dbReference>
<dbReference type="PROSITE" id="PS50987">
    <property type="entry name" value="HTH_ARSR_2"/>
    <property type="match status" value="1"/>
</dbReference>
<dbReference type="PANTHER" id="PTHR39168:SF2">
    <property type="entry name" value="HTH-TYPE TRANSCRIPTIONAL REGULATOR CMTR"/>
    <property type="match status" value="1"/>
</dbReference>
<comment type="caution">
    <text evidence="2">The sequence shown here is derived from an EMBL/GenBank/DDBJ whole genome shotgun (WGS) entry which is preliminary data.</text>
</comment>
<dbReference type="AlphaFoldDB" id="A0A840RMC2"/>
<dbReference type="NCBIfam" id="NF033788">
    <property type="entry name" value="HTH_metalloreg"/>
    <property type="match status" value="1"/>
</dbReference>
<dbReference type="EMBL" id="JACHHN010000010">
    <property type="protein sequence ID" value="MBB5193342.1"/>
    <property type="molecule type" value="Genomic_DNA"/>
</dbReference>
<dbReference type="InterPro" id="IPR036388">
    <property type="entry name" value="WH-like_DNA-bd_sf"/>
</dbReference>
<protein>
    <submittedName>
        <fullName evidence="2">DNA-binding transcriptional ArsR family regulator</fullName>
    </submittedName>
</protein>
<reference evidence="2 3" key="1">
    <citation type="submission" date="2020-08" db="EMBL/GenBank/DDBJ databases">
        <title>Genomic Encyclopedia of Type Strains, Phase IV (KMG-IV): sequencing the most valuable type-strain genomes for metagenomic binning, comparative biology and taxonomic classification.</title>
        <authorList>
            <person name="Goeker M."/>
        </authorList>
    </citation>
    <scope>NUCLEOTIDE SEQUENCE [LARGE SCALE GENOMIC DNA]</scope>
    <source>
        <strain evidence="2 3">DSM 18233</strain>
    </source>
</reference>
<dbReference type="PANTHER" id="PTHR39168">
    <property type="entry name" value="TRANSCRIPTIONAL REGULATOR-RELATED"/>
    <property type="match status" value="1"/>
</dbReference>
<dbReference type="SMART" id="SM00418">
    <property type="entry name" value="HTH_ARSR"/>
    <property type="match status" value="1"/>
</dbReference>
<dbReference type="GO" id="GO:0032791">
    <property type="term" value="F:lead ion binding"/>
    <property type="evidence" value="ECO:0007669"/>
    <property type="project" value="TreeGrafter"/>
</dbReference>
<dbReference type="RefSeq" id="WP_184102981.1">
    <property type="nucleotide sequence ID" value="NZ_JACHHN010000010.1"/>
</dbReference>
<dbReference type="GO" id="GO:0097063">
    <property type="term" value="F:cadmium ion sensor activity"/>
    <property type="evidence" value="ECO:0007669"/>
    <property type="project" value="TreeGrafter"/>
</dbReference>
<keyword evidence="2" id="KW-0238">DNA-binding</keyword>
<evidence type="ECO:0000313" key="2">
    <source>
        <dbReference type="EMBL" id="MBB5193342.1"/>
    </source>
</evidence>
<gene>
    <name evidence="2" type="ORF">HNQ50_004096</name>
</gene>
<dbReference type="Proteomes" id="UP000543030">
    <property type="component" value="Unassembled WGS sequence"/>
</dbReference>
<dbReference type="GO" id="GO:0046686">
    <property type="term" value="P:response to cadmium ion"/>
    <property type="evidence" value="ECO:0007669"/>
    <property type="project" value="TreeGrafter"/>
</dbReference>
<dbReference type="CDD" id="cd00090">
    <property type="entry name" value="HTH_ARSR"/>
    <property type="match status" value="1"/>
</dbReference>
<feature type="domain" description="HTH arsR-type" evidence="1">
    <location>
        <begin position="2"/>
        <end position="97"/>
    </location>
</feature>
<dbReference type="InterPro" id="IPR052543">
    <property type="entry name" value="HTH_Metal-responsive_Reg"/>
</dbReference>
<keyword evidence="3" id="KW-1185">Reference proteome</keyword>